<comment type="caution">
    <text evidence="2">The sequence shown here is derived from an EMBL/GenBank/DDBJ whole genome shotgun (WGS) entry which is preliminary data.</text>
</comment>
<keyword evidence="3" id="KW-1185">Reference proteome</keyword>
<protein>
    <submittedName>
        <fullName evidence="2">Uncharacterized protein</fullName>
    </submittedName>
</protein>
<organism evidence="2 3">
    <name type="scientific">Thelohanellus kitauei</name>
    <name type="common">Myxosporean</name>
    <dbReference type="NCBI Taxonomy" id="669202"/>
    <lineage>
        <taxon>Eukaryota</taxon>
        <taxon>Metazoa</taxon>
        <taxon>Cnidaria</taxon>
        <taxon>Myxozoa</taxon>
        <taxon>Myxosporea</taxon>
        <taxon>Bivalvulida</taxon>
        <taxon>Platysporina</taxon>
        <taxon>Myxobolidae</taxon>
        <taxon>Thelohanellus</taxon>
    </lineage>
</organism>
<name>A0A0C2MTK9_THEKT</name>
<evidence type="ECO:0000313" key="3">
    <source>
        <dbReference type="Proteomes" id="UP000031668"/>
    </source>
</evidence>
<keyword evidence="1" id="KW-0472">Membrane</keyword>
<accession>A0A0C2MTK9</accession>
<feature type="transmembrane region" description="Helical" evidence="1">
    <location>
        <begin position="24"/>
        <end position="47"/>
    </location>
</feature>
<dbReference type="Proteomes" id="UP000031668">
    <property type="component" value="Unassembled WGS sequence"/>
</dbReference>
<reference evidence="2 3" key="1">
    <citation type="journal article" date="2014" name="Genome Biol. Evol.">
        <title>The genome of the myxosporean Thelohanellus kitauei shows adaptations to nutrient acquisition within its fish host.</title>
        <authorList>
            <person name="Yang Y."/>
            <person name="Xiong J."/>
            <person name="Zhou Z."/>
            <person name="Huo F."/>
            <person name="Miao W."/>
            <person name="Ran C."/>
            <person name="Liu Y."/>
            <person name="Zhang J."/>
            <person name="Feng J."/>
            <person name="Wang M."/>
            <person name="Wang M."/>
            <person name="Wang L."/>
            <person name="Yao B."/>
        </authorList>
    </citation>
    <scope>NUCLEOTIDE SEQUENCE [LARGE SCALE GENOMIC DNA]</scope>
    <source>
        <strain evidence="2">Wuqing</strain>
    </source>
</reference>
<dbReference type="EMBL" id="JWZT01002010">
    <property type="protein sequence ID" value="KII70626.1"/>
    <property type="molecule type" value="Genomic_DNA"/>
</dbReference>
<evidence type="ECO:0000256" key="1">
    <source>
        <dbReference type="SAM" id="Phobius"/>
    </source>
</evidence>
<keyword evidence="1" id="KW-0812">Transmembrane</keyword>
<evidence type="ECO:0000313" key="2">
    <source>
        <dbReference type="EMBL" id="KII70626.1"/>
    </source>
</evidence>
<sequence>MNVNHINRRAAVSTAYMKPISTRLFNVIMFVLFEVLVFLSFILMTFWCVSPSLFILKVGTYADEANIKFGPFFWSYKENNETYERVTEQMEFHYSQNYIDI</sequence>
<dbReference type="AlphaFoldDB" id="A0A0C2MTK9"/>
<proteinExistence type="predicted"/>
<gene>
    <name evidence="2" type="ORF">RF11_06981</name>
</gene>
<keyword evidence="1" id="KW-1133">Transmembrane helix</keyword>